<dbReference type="Pfam" id="PF14333">
    <property type="entry name" value="DUF4389"/>
    <property type="match status" value="1"/>
</dbReference>
<evidence type="ECO:0000313" key="3">
    <source>
        <dbReference type="Proteomes" id="UP001209713"/>
    </source>
</evidence>
<organism evidence="2 3">
    <name type="scientific">Marinomonas sargassi</name>
    <dbReference type="NCBI Taxonomy" id="2984494"/>
    <lineage>
        <taxon>Bacteria</taxon>
        <taxon>Pseudomonadati</taxon>
        <taxon>Pseudomonadota</taxon>
        <taxon>Gammaproteobacteria</taxon>
        <taxon>Oceanospirillales</taxon>
        <taxon>Oceanospirillaceae</taxon>
        <taxon>Marinomonas</taxon>
    </lineage>
</organism>
<keyword evidence="1" id="KW-0812">Transmembrane</keyword>
<dbReference type="Proteomes" id="UP001209713">
    <property type="component" value="Unassembled WGS sequence"/>
</dbReference>
<dbReference type="RefSeq" id="WP_263530092.1">
    <property type="nucleotide sequence ID" value="NZ_JAOVZB010000003.1"/>
</dbReference>
<evidence type="ECO:0000256" key="1">
    <source>
        <dbReference type="SAM" id="Phobius"/>
    </source>
</evidence>
<keyword evidence="3" id="KW-1185">Reference proteome</keyword>
<accession>A0ABT2YSH6</accession>
<dbReference type="InterPro" id="IPR025498">
    <property type="entry name" value="DUF4389"/>
</dbReference>
<dbReference type="EMBL" id="JAOVZB010000003">
    <property type="protein sequence ID" value="MCV2402710.1"/>
    <property type="molecule type" value="Genomic_DNA"/>
</dbReference>
<comment type="caution">
    <text evidence="2">The sequence shown here is derived from an EMBL/GenBank/DDBJ whole genome shotgun (WGS) entry which is preliminary data.</text>
</comment>
<feature type="transmembrane region" description="Helical" evidence="1">
    <location>
        <begin position="12"/>
        <end position="39"/>
    </location>
</feature>
<keyword evidence="1" id="KW-1133">Transmembrane helix</keyword>
<proteinExistence type="predicted"/>
<sequence length="94" mass="10961">MSKPGYSDQGFWFRLVFMLIYWLILNVSLTVFGILLLIVTAFKFASKEQPETLACWLTSVTAYIKQIVSFLSFEEEEKPFPFQPWPEAKADEQN</sequence>
<name>A0ABT2YSH6_9GAMM</name>
<keyword evidence="1" id="KW-0472">Membrane</keyword>
<gene>
    <name evidence="2" type="ORF">OFY17_07420</name>
</gene>
<protein>
    <submittedName>
        <fullName evidence="2">DUF4389 domain-containing protein</fullName>
    </submittedName>
</protein>
<evidence type="ECO:0000313" key="2">
    <source>
        <dbReference type="EMBL" id="MCV2402710.1"/>
    </source>
</evidence>
<reference evidence="2 3" key="1">
    <citation type="submission" date="2022-10" db="EMBL/GenBank/DDBJ databases">
        <title>Marinomonas transparenta sp. nov. and Marinomonas sargassi sp. nov., isolated from marine alga (Sargassum natans (L.) Gaillon).</title>
        <authorList>
            <person name="Wang Y."/>
        </authorList>
    </citation>
    <scope>NUCLEOTIDE SEQUENCE [LARGE SCALE GENOMIC DNA]</scope>
    <source>
        <strain evidence="2 3">C2222</strain>
    </source>
</reference>